<keyword evidence="3" id="KW-0731">Sigma factor</keyword>
<evidence type="ECO:0000313" key="9">
    <source>
        <dbReference type="Proteomes" id="UP000189761"/>
    </source>
</evidence>
<dbReference type="InterPro" id="IPR007627">
    <property type="entry name" value="RNA_pol_sigma70_r2"/>
</dbReference>
<dbReference type="CDD" id="cd06171">
    <property type="entry name" value="Sigma70_r4"/>
    <property type="match status" value="1"/>
</dbReference>
<dbReference type="Pfam" id="PF04545">
    <property type="entry name" value="Sigma70_r4"/>
    <property type="match status" value="1"/>
</dbReference>
<dbReference type="NCBIfam" id="TIGR02937">
    <property type="entry name" value="sigma70-ECF"/>
    <property type="match status" value="1"/>
</dbReference>
<dbReference type="Gene3D" id="1.10.10.10">
    <property type="entry name" value="Winged helix-like DNA-binding domain superfamily/Winged helix DNA-binding domain"/>
    <property type="match status" value="1"/>
</dbReference>
<dbReference type="RefSeq" id="WP_058006895.1">
    <property type="nucleotide sequence ID" value="NZ_CP065424.1"/>
</dbReference>
<evidence type="ECO:0000256" key="1">
    <source>
        <dbReference type="ARBA" id="ARBA00010641"/>
    </source>
</evidence>
<protein>
    <recommendedName>
        <fullName evidence="10">RNA polymerase sigma factor</fullName>
    </recommendedName>
</protein>
<comment type="caution">
    <text evidence="8">The sequence shown here is derived from an EMBL/GenBank/DDBJ whole genome shotgun (WGS) entry which is preliminary data.</text>
</comment>
<dbReference type="SUPFAM" id="SSF88659">
    <property type="entry name" value="Sigma3 and sigma4 domains of RNA polymerase sigma factors"/>
    <property type="match status" value="1"/>
</dbReference>
<dbReference type="Gene3D" id="1.10.1740.10">
    <property type="match status" value="1"/>
</dbReference>
<feature type="domain" description="RNA polymerase sigma-70 region 2" evidence="6">
    <location>
        <begin position="25"/>
        <end position="91"/>
    </location>
</feature>
<dbReference type="PANTHER" id="PTHR43133:SF60">
    <property type="entry name" value="RNA POLYMERASE SIGMA FACTOR SIGV"/>
    <property type="match status" value="1"/>
</dbReference>
<dbReference type="InterPro" id="IPR039425">
    <property type="entry name" value="RNA_pol_sigma-70-like"/>
</dbReference>
<dbReference type="GO" id="GO:0016987">
    <property type="term" value="F:sigma factor activity"/>
    <property type="evidence" value="ECO:0007669"/>
    <property type="project" value="UniProtKB-KW"/>
</dbReference>
<gene>
    <name evidence="8" type="ORF">BWZ43_18625</name>
</gene>
<dbReference type="InterPro" id="IPR013325">
    <property type="entry name" value="RNA_pol_sigma_r2"/>
</dbReference>
<evidence type="ECO:0000259" key="6">
    <source>
        <dbReference type="Pfam" id="PF04542"/>
    </source>
</evidence>
<dbReference type="GO" id="GO:0003677">
    <property type="term" value="F:DNA binding"/>
    <property type="evidence" value="ECO:0007669"/>
    <property type="project" value="UniProtKB-KW"/>
</dbReference>
<dbReference type="GO" id="GO:0006352">
    <property type="term" value="P:DNA-templated transcription initiation"/>
    <property type="evidence" value="ECO:0007669"/>
    <property type="project" value="InterPro"/>
</dbReference>
<evidence type="ECO:0000256" key="5">
    <source>
        <dbReference type="ARBA" id="ARBA00023163"/>
    </source>
</evidence>
<dbReference type="NCBIfam" id="NF009195">
    <property type="entry name" value="PRK12543.1"/>
    <property type="match status" value="1"/>
</dbReference>
<keyword evidence="9" id="KW-1185">Reference proteome</keyword>
<keyword evidence="2" id="KW-0805">Transcription regulation</keyword>
<dbReference type="Proteomes" id="UP000189761">
    <property type="component" value="Unassembled WGS sequence"/>
</dbReference>
<dbReference type="InterPro" id="IPR007630">
    <property type="entry name" value="RNA_pol_sigma70_r4"/>
</dbReference>
<name>A0A8E2I540_9BACI</name>
<dbReference type="EMBL" id="MTLA01000253">
    <property type="protein sequence ID" value="OOP66869.1"/>
    <property type="molecule type" value="Genomic_DNA"/>
</dbReference>
<evidence type="ECO:0008006" key="10">
    <source>
        <dbReference type="Google" id="ProtNLM"/>
    </source>
</evidence>
<evidence type="ECO:0000256" key="2">
    <source>
        <dbReference type="ARBA" id="ARBA00023015"/>
    </source>
</evidence>
<accession>A0A8E2I540</accession>
<comment type="similarity">
    <text evidence="1">Belongs to the sigma-70 factor family. ECF subfamily.</text>
</comment>
<sequence>MNEQEIHALIKKFIQGDRRAFEIIYDQIHQKVYRTVYFLATNKDDVNDLVSEVYIELFKSIERYNFESPFHSWINGLIIRQVNNWNRQSWRKLRLFHRYKELEIQPPNQHLDEMILANEENEELLQWVEHLSFKLKSVIVLRYYHDYTYDEIAGILCIPIGTVKSRHNQAIRKLRQYVERLKKVKGESFHVS</sequence>
<organism evidence="8 9">
    <name type="scientific">Heyndrickxia oleronia</name>
    <dbReference type="NCBI Taxonomy" id="38875"/>
    <lineage>
        <taxon>Bacteria</taxon>
        <taxon>Bacillati</taxon>
        <taxon>Bacillota</taxon>
        <taxon>Bacilli</taxon>
        <taxon>Bacillales</taxon>
        <taxon>Bacillaceae</taxon>
        <taxon>Heyndrickxia</taxon>
    </lineage>
</organism>
<dbReference type="AlphaFoldDB" id="A0A8E2I540"/>
<evidence type="ECO:0000256" key="4">
    <source>
        <dbReference type="ARBA" id="ARBA00023125"/>
    </source>
</evidence>
<dbReference type="InterPro" id="IPR013324">
    <property type="entry name" value="RNA_pol_sigma_r3/r4-like"/>
</dbReference>
<evidence type="ECO:0000259" key="7">
    <source>
        <dbReference type="Pfam" id="PF04545"/>
    </source>
</evidence>
<proteinExistence type="inferred from homology"/>
<dbReference type="SUPFAM" id="SSF88946">
    <property type="entry name" value="Sigma2 domain of RNA polymerase sigma factors"/>
    <property type="match status" value="1"/>
</dbReference>
<dbReference type="Pfam" id="PF04542">
    <property type="entry name" value="Sigma70_r2"/>
    <property type="match status" value="1"/>
</dbReference>
<keyword evidence="5" id="KW-0804">Transcription</keyword>
<evidence type="ECO:0000256" key="3">
    <source>
        <dbReference type="ARBA" id="ARBA00023082"/>
    </source>
</evidence>
<dbReference type="InterPro" id="IPR036388">
    <property type="entry name" value="WH-like_DNA-bd_sf"/>
</dbReference>
<evidence type="ECO:0000313" key="8">
    <source>
        <dbReference type="EMBL" id="OOP66869.1"/>
    </source>
</evidence>
<feature type="domain" description="RNA polymerase sigma-70 region 4" evidence="7">
    <location>
        <begin position="129"/>
        <end position="176"/>
    </location>
</feature>
<reference evidence="8 9" key="1">
    <citation type="submission" date="2017-01" db="EMBL/GenBank/DDBJ databases">
        <title>Draft genome sequence of Bacillus oleronius.</title>
        <authorList>
            <person name="Allam M."/>
        </authorList>
    </citation>
    <scope>NUCLEOTIDE SEQUENCE [LARGE SCALE GENOMIC DNA]</scope>
    <source>
        <strain evidence="8 9">DSM 9356</strain>
    </source>
</reference>
<dbReference type="InterPro" id="IPR014284">
    <property type="entry name" value="RNA_pol_sigma-70_dom"/>
</dbReference>
<dbReference type="PANTHER" id="PTHR43133">
    <property type="entry name" value="RNA POLYMERASE ECF-TYPE SIGMA FACTO"/>
    <property type="match status" value="1"/>
</dbReference>
<keyword evidence="4" id="KW-0238">DNA-binding</keyword>